<proteinExistence type="predicted"/>
<dbReference type="AlphaFoldDB" id="A0A515EJA5"/>
<reference evidence="3" key="2">
    <citation type="journal article" date="2020" name="Int. J. Syst. Evol. Microbiol.">
        <title>Genomic insights into a novel species Rhodoferax aquaticus sp. nov., isolated from freshwater.</title>
        <authorList>
            <person name="Li T."/>
            <person name="Zhuo Y."/>
            <person name="Jin C.Z."/>
            <person name="Wu X."/>
            <person name="Ko S.R."/>
            <person name="Jin F.J."/>
            <person name="Ahn C.Y."/>
            <person name="Oh H.M."/>
            <person name="Lee H.G."/>
            <person name="Jin L."/>
        </authorList>
    </citation>
    <scope>NUCLEOTIDE SEQUENCE [LARGE SCALE GENOMIC DNA]</scope>
    <source>
        <strain evidence="3">Gr-4</strain>
    </source>
</reference>
<keyword evidence="1" id="KW-0732">Signal</keyword>
<sequence length="174" mass="18969">MMRLLITLLCLVSPLSAAFAVGPPLAQKPLLLQIQRLTDLLRDSQAVGYPNATMAQAIELQSGRQLVLAVFTIEGFGGGNNHSQFLAAFETDTETKPTHYRLLDVIKVAGKGWRGIEKLNARVLQAPKSQDIRVEIDALEVGPDDPPNFPSIKTVVRLVISKGRLTEIESKSSP</sequence>
<dbReference type="KEGG" id="rhg:EXZ61_00390"/>
<reference evidence="3" key="1">
    <citation type="submission" date="2019-02" db="EMBL/GenBank/DDBJ databases">
        <title>Complete genome sequence of Rhodoferax sp. Gr-4.</title>
        <authorList>
            <person name="Jin L."/>
        </authorList>
    </citation>
    <scope>NUCLEOTIDE SEQUENCE [LARGE SCALE GENOMIC DNA]</scope>
    <source>
        <strain evidence="3">Gr-4</strain>
    </source>
</reference>
<evidence type="ECO:0000313" key="3">
    <source>
        <dbReference type="Proteomes" id="UP000317365"/>
    </source>
</evidence>
<evidence type="ECO:0000256" key="1">
    <source>
        <dbReference type="SAM" id="SignalP"/>
    </source>
</evidence>
<feature type="chain" id="PRO_5022094968" evidence="1">
    <location>
        <begin position="21"/>
        <end position="174"/>
    </location>
</feature>
<dbReference type="Proteomes" id="UP000317365">
    <property type="component" value="Chromosome"/>
</dbReference>
<dbReference type="EMBL" id="CP036282">
    <property type="protein sequence ID" value="QDL52754.1"/>
    <property type="molecule type" value="Genomic_DNA"/>
</dbReference>
<feature type="signal peptide" evidence="1">
    <location>
        <begin position="1"/>
        <end position="20"/>
    </location>
</feature>
<organism evidence="2 3">
    <name type="scientific">Rhodoferax aquaticus</name>
    <dbReference type="NCBI Taxonomy" id="2527691"/>
    <lineage>
        <taxon>Bacteria</taxon>
        <taxon>Pseudomonadati</taxon>
        <taxon>Pseudomonadota</taxon>
        <taxon>Betaproteobacteria</taxon>
        <taxon>Burkholderiales</taxon>
        <taxon>Comamonadaceae</taxon>
        <taxon>Rhodoferax</taxon>
    </lineage>
</organism>
<keyword evidence="3" id="KW-1185">Reference proteome</keyword>
<name>A0A515EJA5_9BURK</name>
<gene>
    <name evidence="2" type="ORF">EXZ61_00390</name>
</gene>
<protein>
    <submittedName>
        <fullName evidence="2">Uncharacterized protein</fullName>
    </submittedName>
</protein>
<dbReference type="RefSeq" id="WP_142808206.1">
    <property type="nucleotide sequence ID" value="NZ_CP036282.1"/>
</dbReference>
<evidence type="ECO:0000313" key="2">
    <source>
        <dbReference type="EMBL" id="QDL52754.1"/>
    </source>
</evidence>
<accession>A0A515EJA5</accession>